<dbReference type="Gene3D" id="3.30.2310.20">
    <property type="entry name" value="RelE-like"/>
    <property type="match status" value="1"/>
</dbReference>
<dbReference type="AlphaFoldDB" id="D5X773"/>
<sequence length="91" mass="10252">MLPIYWRESALEELAAIATFIALRNEAAAISLTEQIELAVAAAAANPYLYRAGRISGTRELVAHPNYIVVYRVTDRVEVLNVLHARQRYPR</sequence>
<dbReference type="KEGG" id="tin:Tint_3264"/>
<dbReference type="BioCyc" id="TINT75379:TINT_RS16335-MONOMER"/>
<dbReference type="InterPro" id="IPR051803">
    <property type="entry name" value="TA_system_RelE-like_toxin"/>
</dbReference>
<dbReference type="InterPro" id="IPR035093">
    <property type="entry name" value="RelE/ParE_toxin_dom_sf"/>
</dbReference>
<comment type="similarity">
    <text evidence="1">Belongs to the RelE toxin family.</text>
</comment>
<dbReference type="PANTHER" id="PTHR33755:SF6">
    <property type="entry name" value="PLASMID STABILIZATION SYSTEM PROTEIN"/>
    <property type="match status" value="1"/>
</dbReference>
<evidence type="ECO:0000313" key="3">
    <source>
        <dbReference type="EMBL" id="ADG32582.1"/>
    </source>
</evidence>
<geneLocation type="plasmid" evidence="3">
    <name>pTINT02</name>
</geneLocation>
<dbReference type="PANTHER" id="PTHR33755">
    <property type="entry name" value="TOXIN PARE1-RELATED"/>
    <property type="match status" value="1"/>
</dbReference>
<gene>
    <name evidence="3" type="ORF">Tint_3264</name>
</gene>
<evidence type="ECO:0000256" key="2">
    <source>
        <dbReference type="ARBA" id="ARBA00022649"/>
    </source>
</evidence>
<dbReference type="InterPro" id="IPR007712">
    <property type="entry name" value="RelE/ParE_toxin"/>
</dbReference>
<keyword evidence="3" id="KW-0614">Plasmid</keyword>
<dbReference type="HOGENOM" id="CLU_147162_11_1_4"/>
<reference evidence="3" key="1">
    <citation type="submission" date="2010-04" db="EMBL/GenBank/DDBJ databases">
        <title>Complete sequence of plasmid2 of Thiomonas intermedia K12.</title>
        <authorList>
            <consortium name="US DOE Joint Genome Institute"/>
            <person name="Lucas S."/>
            <person name="Copeland A."/>
            <person name="Lapidus A."/>
            <person name="Cheng J.-F."/>
            <person name="Bruce D."/>
            <person name="Goodwin L."/>
            <person name="Pitluck S."/>
            <person name="Davenport K."/>
            <person name="Detter J.C."/>
            <person name="Han C."/>
            <person name="Tapia R."/>
            <person name="Land M."/>
            <person name="Hauser L."/>
            <person name="Kyrpides N."/>
            <person name="Ovchinnikova G."/>
            <person name="Kerfeld C.A."/>
            <person name="Cannon G.C."/>
            <person name="Heinhorst S."/>
            <person name="Woyke T."/>
        </authorList>
    </citation>
    <scope>NUCLEOTIDE SEQUENCE [LARGE SCALE GENOMIC DNA]</scope>
    <source>
        <strain evidence="3">K12</strain>
        <plasmid evidence="3">pTINT02</plasmid>
    </source>
</reference>
<evidence type="ECO:0000256" key="1">
    <source>
        <dbReference type="ARBA" id="ARBA00006226"/>
    </source>
</evidence>
<protein>
    <submittedName>
        <fullName evidence="3">Plasmid stabilization system</fullName>
    </submittedName>
</protein>
<dbReference type="EMBL" id="CP002023">
    <property type="protein sequence ID" value="ADG32582.1"/>
    <property type="molecule type" value="Genomic_DNA"/>
</dbReference>
<accession>D5X773</accession>
<name>D5X773_THIK1</name>
<organism evidence="3">
    <name type="scientific">Thiomonas intermedia (strain K12)</name>
    <name type="common">Thiobacillus intermedius</name>
    <dbReference type="NCBI Taxonomy" id="75379"/>
    <lineage>
        <taxon>Bacteria</taxon>
        <taxon>Pseudomonadati</taxon>
        <taxon>Pseudomonadota</taxon>
        <taxon>Betaproteobacteria</taxon>
        <taxon>Burkholderiales</taxon>
        <taxon>Thiomonas</taxon>
    </lineage>
</organism>
<keyword evidence="2" id="KW-1277">Toxin-antitoxin system</keyword>
<proteinExistence type="inferred from homology"/>
<dbReference type="Pfam" id="PF05016">
    <property type="entry name" value="ParE_toxin"/>
    <property type="match status" value="1"/>
</dbReference>